<accession>A0ABR6Y7L8</accession>
<dbReference type="Gene3D" id="3.40.630.30">
    <property type="match status" value="1"/>
</dbReference>
<dbReference type="PANTHER" id="PTHR43233">
    <property type="entry name" value="FAMILY N-ACETYLTRANSFERASE, PUTATIVE (AFU_ORTHOLOGUE AFUA_6G03350)-RELATED"/>
    <property type="match status" value="1"/>
</dbReference>
<dbReference type="InterPro" id="IPR016181">
    <property type="entry name" value="Acyl_CoA_acyltransferase"/>
</dbReference>
<organism evidence="2 3">
    <name type="scientific">Undibacterium flavidum</name>
    <dbReference type="NCBI Taxonomy" id="2762297"/>
    <lineage>
        <taxon>Bacteria</taxon>
        <taxon>Pseudomonadati</taxon>
        <taxon>Pseudomonadota</taxon>
        <taxon>Betaproteobacteria</taxon>
        <taxon>Burkholderiales</taxon>
        <taxon>Oxalobacteraceae</taxon>
        <taxon>Undibacterium</taxon>
    </lineage>
</organism>
<evidence type="ECO:0000259" key="1">
    <source>
        <dbReference type="PROSITE" id="PS51186"/>
    </source>
</evidence>
<dbReference type="InterPro" id="IPR000182">
    <property type="entry name" value="GNAT_dom"/>
</dbReference>
<dbReference type="RefSeq" id="WP_186940584.1">
    <property type="nucleotide sequence ID" value="NZ_JACOGA010000002.1"/>
</dbReference>
<dbReference type="InterPro" id="IPR053144">
    <property type="entry name" value="Acetyltransferase_Butenolide"/>
</dbReference>
<evidence type="ECO:0000313" key="2">
    <source>
        <dbReference type="EMBL" id="MBC3872597.1"/>
    </source>
</evidence>
<feature type="domain" description="N-acetyltransferase" evidence="1">
    <location>
        <begin position="1"/>
        <end position="134"/>
    </location>
</feature>
<reference evidence="2 3" key="1">
    <citation type="submission" date="2020-08" db="EMBL/GenBank/DDBJ databases">
        <title>Novel species isolated from subtropical streams in China.</title>
        <authorList>
            <person name="Lu H."/>
        </authorList>
    </citation>
    <scope>NUCLEOTIDE SEQUENCE [LARGE SCALE GENOMIC DNA]</scope>
    <source>
        <strain evidence="2 3">LX15W</strain>
    </source>
</reference>
<dbReference type="SUPFAM" id="SSF55729">
    <property type="entry name" value="Acyl-CoA N-acyltransferases (Nat)"/>
    <property type="match status" value="1"/>
</dbReference>
<comment type="caution">
    <text evidence="2">The sequence shown here is derived from an EMBL/GenBank/DDBJ whole genome shotgun (WGS) entry which is preliminary data.</text>
</comment>
<keyword evidence="3" id="KW-1185">Reference proteome</keyword>
<dbReference type="Proteomes" id="UP000624279">
    <property type="component" value="Unassembled WGS sequence"/>
</dbReference>
<dbReference type="EMBL" id="JACOGA010000002">
    <property type="protein sequence ID" value="MBC3872597.1"/>
    <property type="molecule type" value="Genomic_DNA"/>
</dbReference>
<dbReference type="PROSITE" id="PS51186">
    <property type="entry name" value="GNAT"/>
    <property type="match status" value="1"/>
</dbReference>
<dbReference type="PANTHER" id="PTHR43233:SF1">
    <property type="entry name" value="FAMILY N-ACETYLTRANSFERASE, PUTATIVE (AFU_ORTHOLOGUE AFUA_6G03350)-RELATED"/>
    <property type="match status" value="1"/>
</dbReference>
<sequence>MIEISVDKDRLDVDLIHHFLSTQSAWALGIPKKLVEKSITNSLCFGVYEEHAQIGFARVVSDFATFAYLMDVFILPAHQGKGHSLQLLQFIMAHPELQGLRRFMLASSNARGLYQRFGFTQLGKPEVMMEINVADIYSR</sequence>
<dbReference type="Pfam" id="PF13508">
    <property type="entry name" value="Acetyltransf_7"/>
    <property type="match status" value="1"/>
</dbReference>
<proteinExistence type="predicted"/>
<protein>
    <submittedName>
        <fullName evidence="2">GNAT family N-acetyltransferase</fullName>
    </submittedName>
</protein>
<dbReference type="CDD" id="cd04301">
    <property type="entry name" value="NAT_SF"/>
    <property type="match status" value="1"/>
</dbReference>
<evidence type="ECO:0000313" key="3">
    <source>
        <dbReference type="Proteomes" id="UP000624279"/>
    </source>
</evidence>
<gene>
    <name evidence="2" type="ORF">H8K55_03270</name>
</gene>
<name>A0ABR6Y7L8_9BURK</name>